<gene>
    <name evidence="2" type="ORF">ACMU_00425</name>
</gene>
<keyword evidence="3" id="KW-1185">Reference proteome</keyword>
<accession>A0A037ZKP0</accession>
<proteinExistence type="predicted"/>
<comment type="caution">
    <text evidence="2">The sequence shown here is derived from an EMBL/GenBank/DDBJ whole genome shotgun (WGS) entry which is preliminary data.</text>
</comment>
<evidence type="ECO:0008006" key="4">
    <source>
        <dbReference type="Google" id="ProtNLM"/>
    </source>
</evidence>
<dbReference type="EMBL" id="JFKE01000001">
    <property type="protein sequence ID" value="KAJ56991.1"/>
    <property type="molecule type" value="Genomic_DNA"/>
</dbReference>
<dbReference type="PROSITE" id="PS51257">
    <property type="entry name" value="PROKAR_LIPOPROTEIN"/>
    <property type="match status" value="1"/>
</dbReference>
<feature type="signal peptide" evidence="1">
    <location>
        <begin position="1"/>
        <end position="18"/>
    </location>
</feature>
<evidence type="ECO:0000313" key="2">
    <source>
        <dbReference type="EMBL" id="KAJ56991.1"/>
    </source>
</evidence>
<dbReference type="Proteomes" id="UP000026249">
    <property type="component" value="Unassembled WGS sequence"/>
</dbReference>
<organism evidence="2 3">
    <name type="scientific">Actibacterium mucosum KCTC 23349</name>
    <dbReference type="NCBI Taxonomy" id="1454373"/>
    <lineage>
        <taxon>Bacteria</taxon>
        <taxon>Pseudomonadati</taxon>
        <taxon>Pseudomonadota</taxon>
        <taxon>Alphaproteobacteria</taxon>
        <taxon>Rhodobacterales</taxon>
        <taxon>Roseobacteraceae</taxon>
        <taxon>Actibacterium</taxon>
    </lineage>
</organism>
<feature type="chain" id="PRO_5001564458" description="Dihydroxy-acid dehydratase" evidence="1">
    <location>
        <begin position="19"/>
        <end position="209"/>
    </location>
</feature>
<protein>
    <recommendedName>
        <fullName evidence="4">Dihydroxy-acid dehydratase</fullName>
    </recommendedName>
</protein>
<evidence type="ECO:0000256" key="1">
    <source>
        <dbReference type="SAM" id="SignalP"/>
    </source>
</evidence>
<evidence type="ECO:0000313" key="3">
    <source>
        <dbReference type="Proteomes" id="UP000026249"/>
    </source>
</evidence>
<dbReference type="STRING" id="1454373.ACMU_00425"/>
<dbReference type="AlphaFoldDB" id="A0A037ZKP0"/>
<name>A0A037ZKP0_9RHOB</name>
<reference evidence="2 3" key="1">
    <citation type="submission" date="2014-03" db="EMBL/GenBank/DDBJ databases">
        <title>Draft Genome Sequence of Actibacterium mucosum KCTC 23349, a Marine Alphaproteobacterium with Complex Ionic Requirements Isolated from Mediterranean Seawater at Malvarrosa Beach, Valencia, Spain.</title>
        <authorList>
            <person name="Arahal D.R."/>
            <person name="Shao Z."/>
            <person name="Lai Q."/>
            <person name="Pujalte M.J."/>
        </authorList>
    </citation>
    <scope>NUCLEOTIDE SEQUENCE [LARGE SCALE GENOMIC DNA]</scope>
    <source>
        <strain evidence="2 3">KCTC 23349</strain>
    </source>
</reference>
<keyword evidence="1" id="KW-0732">Signal</keyword>
<sequence>MARFIGRAFAVLSPLVLAGCLGDINGTVPAAVTRSVMDGQVVVAGPDGYCVDPRATRENRDEAFVLLASCSSVSATPSATAPFAKSLITVTVTRPAQTGEFDASLSGAEAFFRSSDGRSAIAMDGDPSGVSLVSTETTDDMFVLQAELSDNGRAEGLGRNQWRAIFVVNDNLLSASVMSLASSELSAETGMAILQALVRKIRATSPKAG</sequence>